<keyword evidence="2" id="KW-1185">Reference proteome</keyword>
<dbReference type="EMBL" id="JWIN03000003">
    <property type="protein sequence ID" value="KAB1280779.1"/>
    <property type="molecule type" value="Genomic_DNA"/>
</dbReference>
<name>A0A5N4ECB3_CAMDR</name>
<protein>
    <submittedName>
        <fullName evidence="1">Uncharacterized protein</fullName>
    </submittedName>
</protein>
<reference evidence="1 2" key="1">
    <citation type="journal article" date="2019" name="Mol. Ecol. Resour.">
        <title>Improving Illumina assemblies with Hi-C and long reads: an example with the North African dromedary.</title>
        <authorList>
            <person name="Elbers J.P."/>
            <person name="Rogers M.F."/>
            <person name="Perelman P.L."/>
            <person name="Proskuryakova A.A."/>
            <person name="Serdyukova N.A."/>
            <person name="Johnson W.E."/>
            <person name="Horin P."/>
            <person name="Corander J."/>
            <person name="Murphy D."/>
            <person name="Burger P.A."/>
        </authorList>
    </citation>
    <scope>NUCLEOTIDE SEQUENCE [LARGE SCALE GENOMIC DNA]</scope>
    <source>
        <strain evidence="1">Drom800</strain>
        <tissue evidence="1">Blood</tissue>
    </source>
</reference>
<comment type="caution">
    <text evidence="1">The sequence shown here is derived from an EMBL/GenBank/DDBJ whole genome shotgun (WGS) entry which is preliminary data.</text>
</comment>
<evidence type="ECO:0000313" key="1">
    <source>
        <dbReference type="EMBL" id="KAB1280779.1"/>
    </source>
</evidence>
<evidence type="ECO:0000313" key="2">
    <source>
        <dbReference type="Proteomes" id="UP000299084"/>
    </source>
</evidence>
<dbReference type="Proteomes" id="UP000299084">
    <property type="component" value="Unassembled WGS sequence"/>
</dbReference>
<gene>
    <name evidence="1" type="ORF">Cadr_000004968</name>
</gene>
<sequence>MDVELVCPGPSAGFTTRELCMSVGKLFTAPGSLSPCGYPQHNKKDLHVTDLPAVQDTAAQKSAQISWEECPQEKRLDHCAIIKFPSTMKKIEISNPLVSEHRSDRV</sequence>
<proteinExistence type="predicted"/>
<dbReference type="AlphaFoldDB" id="A0A5N4ECB3"/>
<organism evidence="1 2">
    <name type="scientific">Camelus dromedarius</name>
    <name type="common">Dromedary</name>
    <name type="synonym">Arabian camel</name>
    <dbReference type="NCBI Taxonomy" id="9838"/>
    <lineage>
        <taxon>Eukaryota</taxon>
        <taxon>Metazoa</taxon>
        <taxon>Chordata</taxon>
        <taxon>Craniata</taxon>
        <taxon>Vertebrata</taxon>
        <taxon>Euteleostomi</taxon>
        <taxon>Mammalia</taxon>
        <taxon>Eutheria</taxon>
        <taxon>Laurasiatheria</taxon>
        <taxon>Artiodactyla</taxon>
        <taxon>Tylopoda</taxon>
        <taxon>Camelidae</taxon>
        <taxon>Camelus</taxon>
    </lineage>
</organism>
<accession>A0A5N4ECB3</accession>